<keyword evidence="2" id="KW-1185">Reference proteome</keyword>
<reference evidence="1 2" key="1">
    <citation type="submission" date="2015-09" db="EMBL/GenBank/DDBJ databases">
        <title>Trachymyrmex zeteki WGS genome.</title>
        <authorList>
            <person name="Nygaard S."/>
            <person name="Hu H."/>
            <person name="Boomsma J."/>
            <person name="Zhang G."/>
        </authorList>
    </citation>
    <scope>NUCLEOTIDE SEQUENCE [LARGE SCALE GENOMIC DNA]</scope>
    <source>
        <strain evidence="1">Tzet28-1</strain>
        <tissue evidence="1">Whole body</tissue>
    </source>
</reference>
<dbReference type="EMBL" id="KQ982351">
    <property type="protein sequence ID" value="KYQ57300.1"/>
    <property type="molecule type" value="Genomic_DNA"/>
</dbReference>
<dbReference type="Proteomes" id="UP000075809">
    <property type="component" value="Unassembled WGS sequence"/>
</dbReference>
<sequence length="144" mass="15602">MPCLYRVLALAPAATSTATSGCTMVDDALSVSIVSDGHPAILYLFSLQVDLKPLREAAVAVPAPKITEKRKAEDADASKDLKKVNIFGLFALCLKSDLINYSAVLKVAFKIGSECLCFKDTIELRITSVFSISKLHAGFFRNFN</sequence>
<name>A0A151XAE4_9HYME</name>
<dbReference type="STRING" id="64791.A0A151XAE4"/>
<accession>A0A151XAE4</accession>
<evidence type="ECO:0000313" key="1">
    <source>
        <dbReference type="EMBL" id="KYQ57300.1"/>
    </source>
</evidence>
<dbReference type="AlphaFoldDB" id="A0A151XAE4"/>
<proteinExistence type="predicted"/>
<dbReference type="PROSITE" id="PS51257">
    <property type="entry name" value="PROKAR_LIPOPROTEIN"/>
    <property type="match status" value="1"/>
</dbReference>
<protein>
    <submittedName>
        <fullName evidence="1">Uncharacterized protein</fullName>
    </submittedName>
</protein>
<organism evidence="1 2">
    <name type="scientific">Mycetomoellerius zeteki</name>
    <dbReference type="NCBI Taxonomy" id="64791"/>
    <lineage>
        <taxon>Eukaryota</taxon>
        <taxon>Metazoa</taxon>
        <taxon>Ecdysozoa</taxon>
        <taxon>Arthropoda</taxon>
        <taxon>Hexapoda</taxon>
        <taxon>Insecta</taxon>
        <taxon>Pterygota</taxon>
        <taxon>Neoptera</taxon>
        <taxon>Endopterygota</taxon>
        <taxon>Hymenoptera</taxon>
        <taxon>Apocrita</taxon>
        <taxon>Aculeata</taxon>
        <taxon>Formicoidea</taxon>
        <taxon>Formicidae</taxon>
        <taxon>Myrmicinae</taxon>
        <taxon>Mycetomoellerius</taxon>
    </lineage>
</organism>
<evidence type="ECO:0000313" key="2">
    <source>
        <dbReference type="Proteomes" id="UP000075809"/>
    </source>
</evidence>
<gene>
    <name evidence="1" type="ORF">ALC60_03822</name>
</gene>